<name>A0ACB8S4S3_9AGAM</name>
<evidence type="ECO:0000313" key="1">
    <source>
        <dbReference type="EMBL" id="KAI0051448.1"/>
    </source>
</evidence>
<gene>
    <name evidence="1" type="ORF">FA95DRAFT_279277</name>
</gene>
<sequence>MRLRGRFSQRTPEHHQQKGRSRAKAPMPSRSGHASDGLPWGSHGTPRSGIGPRFVLPVLEA</sequence>
<organism evidence="1 2">
    <name type="scientific">Auriscalpium vulgare</name>
    <dbReference type="NCBI Taxonomy" id="40419"/>
    <lineage>
        <taxon>Eukaryota</taxon>
        <taxon>Fungi</taxon>
        <taxon>Dikarya</taxon>
        <taxon>Basidiomycota</taxon>
        <taxon>Agaricomycotina</taxon>
        <taxon>Agaricomycetes</taxon>
        <taxon>Russulales</taxon>
        <taxon>Auriscalpiaceae</taxon>
        <taxon>Auriscalpium</taxon>
    </lineage>
</organism>
<reference evidence="1" key="1">
    <citation type="submission" date="2021-02" db="EMBL/GenBank/DDBJ databases">
        <authorList>
            <consortium name="DOE Joint Genome Institute"/>
            <person name="Ahrendt S."/>
            <person name="Looney B.P."/>
            <person name="Miyauchi S."/>
            <person name="Morin E."/>
            <person name="Drula E."/>
            <person name="Courty P.E."/>
            <person name="Chicoki N."/>
            <person name="Fauchery L."/>
            <person name="Kohler A."/>
            <person name="Kuo A."/>
            <person name="Labutti K."/>
            <person name="Pangilinan J."/>
            <person name="Lipzen A."/>
            <person name="Riley R."/>
            <person name="Andreopoulos W."/>
            <person name="He G."/>
            <person name="Johnson J."/>
            <person name="Barry K.W."/>
            <person name="Grigoriev I.V."/>
            <person name="Nagy L."/>
            <person name="Hibbett D."/>
            <person name="Henrissat B."/>
            <person name="Matheny P.B."/>
            <person name="Labbe J."/>
            <person name="Martin F."/>
        </authorList>
    </citation>
    <scope>NUCLEOTIDE SEQUENCE</scope>
    <source>
        <strain evidence="1">FP105234-sp</strain>
    </source>
</reference>
<dbReference type="Proteomes" id="UP000814033">
    <property type="component" value="Unassembled WGS sequence"/>
</dbReference>
<accession>A0ACB8S4S3</accession>
<comment type="caution">
    <text evidence="1">The sequence shown here is derived from an EMBL/GenBank/DDBJ whole genome shotgun (WGS) entry which is preliminary data.</text>
</comment>
<keyword evidence="2" id="KW-1185">Reference proteome</keyword>
<evidence type="ECO:0000313" key="2">
    <source>
        <dbReference type="Proteomes" id="UP000814033"/>
    </source>
</evidence>
<reference evidence="1" key="2">
    <citation type="journal article" date="2022" name="New Phytol.">
        <title>Evolutionary transition to the ectomycorrhizal habit in the genomes of a hyperdiverse lineage of mushroom-forming fungi.</title>
        <authorList>
            <person name="Looney B."/>
            <person name="Miyauchi S."/>
            <person name="Morin E."/>
            <person name="Drula E."/>
            <person name="Courty P.E."/>
            <person name="Kohler A."/>
            <person name="Kuo A."/>
            <person name="LaButti K."/>
            <person name="Pangilinan J."/>
            <person name="Lipzen A."/>
            <person name="Riley R."/>
            <person name="Andreopoulos W."/>
            <person name="He G."/>
            <person name="Johnson J."/>
            <person name="Nolan M."/>
            <person name="Tritt A."/>
            <person name="Barry K.W."/>
            <person name="Grigoriev I.V."/>
            <person name="Nagy L.G."/>
            <person name="Hibbett D."/>
            <person name="Henrissat B."/>
            <person name="Matheny P.B."/>
            <person name="Labbe J."/>
            <person name="Martin F.M."/>
        </authorList>
    </citation>
    <scope>NUCLEOTIDE SEQUENCE</scope>
    <source>
        <strain evidence="1">FP105234-sp</strain>
    </source>
</reference>
<protein>
    <submittedName>
        <fullName evidence="1">Uncharacterized protein</fullName>
    </submittedName>
</protein>
<proteinExistence type="predicted"/>
<dbReference type="EMBL" id="MU275852">
    <property type="protein sequence ID" value="KAI0051448.1"/>
    <property type="molecule type" value="Genomic_DNA"/>
</dbReference>